<reference evidence="3" key="2">
    <citation type="submission" date="2023-05" db="EMBL/GenBank/DDBJ databases">
        <authorList>
            <person name="Schelkunov M.I."/>
        </authorList>
    </citation>
    <scope>NUCLEOTIDE SEQUENCE</scope>
    <source>
        <strain evidence="3">Hsosn_3</strain>
        <tissue evidence="3">Leaf</tissue>
    </source>
</reference>
<feature type="region of interest" description="Disordered" evidence="1">
    <location>
        <begin position="173"/>
        <end position="225"/>
    </location>
</feature>
<evidence type="ECO:0000313" key="4">
    <source>
        <dbReference type="Proteomes" id="UP001237642"/>
    </source>
</evidence>
<proteinExistence type="predicted"/>
<dbReference type="PANTHER" id="PTHR31704:SF48">
    <property type="entry name" value="L10-INTERACTING MYB DOMAIN-CONTAINING PROTEIN-LIKE"/>
    <property type="match status" value="1"/>
</dbReference>
<comment type="caution">
    <text evidence="3">The sequence shown here is derived from an EMBL/GenBank/DDBJ whole genome shotgun (WGS) entry which is preliminary data.</text>
</comment>
<evidence type="ECO:0000256" key="1">
    <source>
        <dbReference type="SAM" id="MobiDB-lite"/>
    </source>
</evidence>
<reference evidence="3" key="1">
    <citation type="submission" date="2023-02" db="EMBL/GenBank/DDBJ databases">
        <title>Genome of toxic invasive species Heracleum sosnowskyi carries increased number of genes despite the absence of recent whole-genome duplications.</title>
        <authorList>
            <person name="Schelkunov M."/>
            <person name="Shtratnikova V."/>
            <person name="Makarenko M."/>
            <person name="Klepikova A."/>
            <person name="Omelchenko D."/>
            <person name="Novikova G."/>
            <person name="Obukhova E."/>
            <person name="Bogdanov V."/>
            <person name="Penin A."/>
            <person name="Logacheva M."/>
        </authorList>
    </citation>
    <scope>NUCLEOTIDE SEQUENCE</scope>
    <source>
        <strain evidence="3">Hsosn_3</strain>
        <tissue evidence="3">Leaf</tissue>
    </source>
</reference>
<feature type="compositionally biased region" description="Polar residues" evidence="1">
    <location>
        <begin position="404"/>
        <end position="416"/>
    </location>
</feature>
<dbReference type="Proteomes" id="UP001237642">
    <property type="component" value="Unassembled WGS sequence"/>
</dbReference>
<sequence length="427" mass="48437">MDQSSETPIQKNLRTYQKDEILTKTFLEGIHEVTVSGRQGSSLKPYSWENVGEILRKTHSFDIDQRQMRNRYDYLRHRYAAWCSLKAKTGNHYNPTTNTFNFSDQEWKQHIQANKHVATLRTAPLIFPDLCKNLFDGAAATGVSGWGPSSKNNRTFDLSDDLEILGNEDIQSQSHMNSSFSGTHSNSNATFQGTTQSNTSDTHDEGERPKKKAKSSSKPSKSSQIEDKMVSALDLMIQNNSGPSLQECKEKLNKIGWASTNPLRQMALGIFCESATYRTQWMLLEQDEGAIGALDGTLIHAIVPASQQARYRGRGREVVADTDSGFPLPPRNKYYLCDAAYANTRGFLTTYRNTRYWQSDFRGRHATTKEEKFNHAHAQLRNVIERAYEENDEMEEESEDESQRTSQGTQFMNSLRDQIALKLSPSS</sequence>
<keyword evidence="4" id="KW-1185">Reference proteome</keyword>
<name>A0AAD8NCT2_9APIA</name>
<accession>A0AAD8NCT2</accession>
<dbReference type="AlphaFoldDB" id="A0AAD8NCT2"/>
<organism evidence="3 4">
    <name type="scientific">Heracleum sosnowskyi</name>
    <dbReference type="NCBI Taxonomy" id="360622"/>
    <lineage>
        <taxon>Eukaryota</taxon>
        <taxon>Viridiplantae</taxon>
        <taxon>Streptophyta</taxon>
        <taxon>Embryophyta</taxon>
        <taxon>Tracheophyta</taxon>
        <taxon>Spermatophyta</taxon>
        <taxon>Magnoliopsida</taxon>
        <taxon>eudicotyledons</taxon>
        <taxon>Gunneridae</taxon>
        <taxon>Pentapetalae</taxon>
        <taxon>asterids</taxon>
        <taxon>campanulids</taxon>
        <taxon>Apiales</taxon>
        <taxon>Apiaceae</taxon>
        <taxon>Apioideae</taxon>
        <taxon>apioid superclade</taxon>
        <taxon>Tordylieae</taxon>
        <taxon>Tordyliinae</taxon>
        <taxon>Heracleum</taxon>
    </lineage>
</organism>
<feature type="region of interest" description="Disordered" evidence="1">
    <location>
        <begin position="389"/>
        <end position="427"/>
    </location>
</feature>
<dbReference type="PANTHER" id="PTHR31704">
    <property type="entry name" value="MYB/SANT-LIKE DNA-BINDING DOMAIN PROTEIN-RELATED"/>
    <property type="match status" value="1"/>
</dbReference>
<feature type="domain" description="Myb/SANT-like" evidence="2">
    <location>
        <begin position="20"/>
        <end position="110"/>
    </location>
</feature>
<gene>
    <name evidence="3" type="ORF">POM88_003917</name>
</gene>
<dbReference type="InterPro" id="IPR024752">
    <property type="entry name" value="Myb/SANT-like_dom"/>
</dbReference>
<feature type="compositionally biased region" description="Polar residues" evidence="1">
    <location>
        <begin position="173"/>
        <end position="200"/>
    </location>
</feature>
<feature type="compositionally biased region" description="Acidic residues" evidence="1">
    <location>
        <begin position="390"/>
        <end position="400"/>
    </location>
</feature>
<dbReference type="EMBL" id="JAUIZM010000001">
    <property type="protein sequence ID" value="KAK1404312.1"/>
    <property type="molecule type" value="Genomic_DNA"/>
</dbReference>
<dbReference type="Pfam" id="PF12776">
    <property type="entry name" value="Myb_DNA-bind_3"/>
    <property type="match status" value="1"/>
</dbReference>
<protein>
    <recommendedName>
        <fullName evidence="2">Myb/SANT-like domain-containing protein</fullName>
    </recommendedName>
</protein>
<evidence type="ECO:0000313" key="3">
    <source>
        <dbReference type="EMBL" id="KAK1404312.1"/>
    </source>
</evidence>
<evidence type="ECO:0000259" key="2">
    <source>
        <dbReference type="Pfam" id="PF12776"/>
    </source>
</evidence>